<sequence>MKNLELKPSDVLTVDGEVMQIDTITSQLASIEDVGGQYKGSIIIKFYDKNGEFHDINSDENRILMYTEDLVMSTWRTLEVSYKVRKNINAYFKKMLPNYELISVARQSNLPQDAHLYMISAVQKKTGEYAVWTSWNEKIQNLNFGHYCLKPKAEIVLDIFDNAFFDGFSEIKKAVKAESEEEND</sequence>
<dbReference type="Pfam" id="PF18839">
    <property type="entry name" value="LPD24"/>
    <property type="match status" value="1"/>
</dbReference>
<dbReference type="RefSeq" id="WP_055073013.1">
    <property type="nucleotide sequence ID" value="NZ_CYXY01000011.1"/>
</dbReference>
<gene>
    <name evidence="2" type="ORF">ERS852571_02020</name>
</gene>
<dbReference type="AlphaFoldDB" id="A0A173TJA1"/>
<organism evidence="2 3">
    <name type="scientific">Anaerostipes hadrus</name>
    <dbReference type="NCBI Taxonomy" id="649756"/>
    <lineage>
        <taxon>Bacteria</taxon>
        <taxon>Bacillati</taxon>
        <taxon>Bacillota</taxon>
        <taxon>Clostridia</taxon>
        <taxon>Lachnospirales</taxon>
        <taxon>Lachnospiraceae</taxon>
        <taxon>Anaerostipes</taxon>
    </lineage>
</organism>
<reference evidence="2 3" key="1">
    <citation type="submission" date="2015-09" db="EMBL/GenBank/DDBJ databases">
        <authorList>
            <consortium name="Pathogen Informatics"/>
        </authorList>
    </citation>
    <scope>NUCLEOTIDE SEQUENCE [LARGE SCALE GENOMIC DNA]</scope>
    <source>
        <strain evidence="2 3">2789STDY5834959</strain>
    </source>
</reference>
<accession>A0A173TJA1</accession>
<proteinExistence type="predicted"/>
<feature type="domain" description="Large polyvalent protein associated" evidence="1">
    <location>
        <begin position="85"/>
        <end position="152"/>
    </location>
</feature>
<evidence type="ECO:0000313" key="3">
    <source>
        <dbReference type="Proteomes" id="UP000095553"/>
    </source>
</evidence>
<evidence type="ECO:0000259" key="1">
    <source>
        <dbReference type="Pfam" id="PF18839"/>
    </source>
</evidence>
<dbReference type="InterPro" id="IPR041220">
    <property type="entry name" value="LPD24"/>
</dbReference>
<evidence type="ECO:0000313" key="2">
    <source>
        <dbReference type="EMBL" id="CUN01935.1"/>
    </source>
</evidence>
<name>A0A173TJA1_ANAHA</name>
<dbReference type="EMBL" id="CYXY01000011">
    <property type="protein sequence ID" value="CUN01935.1"/>
    <property type="molecule type" value="Genomic_DNA"/>
</dbReference>
<dbReference type="Proteomes" id="UP000095553">
    <property type="component" value="Unassembled WGS sequence"/>
</dbReference>
<protein>
    <recommendedName>
        <fullName evidence="1">Large polyvalent protein associated domain-containing protein</fullName>
    </recommendedName>
</protein>